<organism evidence="3 4">
    <name type="scientific">Corynebacterium halotolerans YIM 70093 = DSM 44683</name>
    <dbReference type="NCBI Taxonomy" id="1121362"/>
    <lineage>
        <taxon>Bacteria</taxon>
        <taxon>Bacillati</taxon>
        <taxon>Actinomycetota</taxon>
        <taxon>Actinomycetes</taxon>
        <taxon>Mycobacteriales</taxon>
        <taxon>Corynebacteriaceae</taxon>
        <taxon>Corynebacterium</taxon>
    </lineage>
</organism>
<dbReference type="InterPro" id="IPR038740">
    <property type="entry name" value="BioF2-like_GNAT_dom"/>
</dbReference>
<evidence type="ECO:0000313" key="3">
    <source>
        <dbReference type="EMBL" id="AGF73612.1"/>
    </source>
</evidence>
<feature type="compositionally biased region" description="Gly residues" evidence="1">
    <location>
        <begin position="31"/>
        <end position="40"/>
    </location>
</feature>
<sequence>MSRPDSRPRSPFPDGNTGEHRADQVAPPAGSGTGAGGGEPGVVATAQRPPAAPADGDLEFRIHHAVDTELEAQWSDLAERCATRFASRPSYGLNWYRTLGKGRLAVATVHDGGRLIALLPLHARRRPGVTIHRWLGHGLGTVGEPLAEDGTAVEELVAGLHRSGVVLELTHIEAGSPLLSALHRHGGWAVEYTRDELCPVIDLPPGATPRDLRSAKTLSNLRRHRGKMARLGAPHEFRVLETPEEFEEHWPDIVAVAEASAEGDAGRRENLCAPPFDAFARNFLLEEARGGHLRIWGLTFGGSWAAFAIMLQTGKAAEGWFTRFNPEFRKAKTGHQLIEDICRRHDDLGITRVDMMIGRSSYKSDWQTGEYAVGTLRAAPRGRVGALPLVRLSDSVVAGARAGLRKLRTCPSPRRFGDARQR</sequence>
<feature type="domain" description="BioF2-like acetyltransferase" evidence="2">
    <location>
        <begin position="216"/>
        <end position="364"/>
    </location>
</feature>
<keyword evidence="4" id="KW-1185">Reference proteome</keyword>
<dbReference type="HOGENOM" id="CLU_650050_0_0_11"/>
<protein>
    <recommendedName>
        <fullName evidence="2">BioF2-like acetyltransferase domain-containing protein</fullName>
    </recommendedName>
</protein>
<name>M1NVW2_9CORY</name>
<dbReference type="Proteomes" id="UP000011723">
    <property type="component" value="Chromosome"/>
</dbReference>
<dbReference type="eggNOG" id="COG5653">
    <property type="taxonomic scope" value="Bacteria"/>
</dbReference>
<feature type="region of interest" description="Disordered" evidence="1">
    <location>
        <begin position="1"/>
        <end position="55"/>
    </location>
</feature>
<dbReference type="Gene3D" id="3.40.630.30">
    <property type="match status" value="1"/>
</dbReference>
<dbReference type="SUPFAM" id="SSF55729">
    <property type="entry name" value="Acyl-CoA N-acyltransferases (Nat)"/>
    <property type="match status" value="1"/>
</dbReference>
<dbReference type="InterPro" id="IPR016181">
    <property type="entry name" value="Acyl_CoA_acyltransferase"/>
</dbReference>
<evidence type="ECO:0000256" key="1">
    <source>
        <dbReference type="SAM" id="MobiDB-lite"/>
    </source>
</evidence>
<dbReference type="Pfam" id="PF13480">
    <property type="entry name" value="Acetyltransf_6"/>
    <property type="match status" value="1"/>
</dbReference>
<evidence type="ECO:0000259" key="2">
    <source>
        <dbReference type="Pfam" id="PF13480"/>
    </source>
</evidence>
<dbReference type="EMBL" id="CP003697">
    <property type="protein sequence ID" value="AGF73612.1"/>
    <property type="molecule type" value="Genomic_DNA"/>
</dbReference>
<dbReference type="STRING" id="1121362.A605_13080"/>
<dbReference type="PATRIC" id="fig|1121362.3.peg.2658"/>
<reference evidence="3 4" key="1">
    <citation type="journal article" date="2012" name="Stand. Genomic Sci.">
        <title>Genome sequence of the halotolerant bacterium Corynebacterium halotolerans type strain YIM 70093(T) (= DSM 44683(T)).</title>
        <authorList>
            <person name="Ruckert C."/>
            <person name="Albersmeier A."/>
            <person name="Al-Dilaimi A."/>
            <person name="Niehaus K."/>
            <person name="Szczepanowski R."/>
            <person name="Kalinowski J."/>
        </authorList>
    </citation>
    <scope>NUCLEOTIDE SEQUENCE [LARGE SCALE GENOMIC DNA]</scope>
    <source>
        <strain evidence="3">YIM 70093</strain>
    </source>
</reference>
<evidence type="ECO:0000313" key="4">
    <source>
        <dbReference type="Proteomes" id="UP000011723"/>
    </source>
</evidence>
<gene>
    <name evidence="3" type="ORF">A605_13080</name>
</gene>
<dbReference type="AlphaFoldDB" id="M1NVW2"/>
<proteinExistence type="predicted"/>
<dbReference type="KEGG" id="chn:A605_13080"/>
<accession>M1NVW2</accession>